<feature type="compositionally biased region" description="Low complexity" evidence="9">
    <location>
        <begin position="70"/>
        <end position="83"/>
    </location>
</feature>
<dbReference type="InterPro" id="IPR006575">
    <property type="entry name" value="RWD_dom"/>
</dbReference>
<evidence type="ECO:0000259" key="10">
    <source>
        <dbReference type="PROSITE" id="PS50030"/>
    </source>
</evidence>
<reference evidence="15 16" key="1">
    <citation type="journal article" date="2024" name="Nat. Commun.">
        <title>Phylogenomics reveals the evolutionary origins of lichenization in chlorophyte algae.</title>
        <authorList>
            <person name="Puginier C."/>
            <person name="Libourel C."/>
            <person name="Otte J."/>
            <person name="Skaloud P."/>
            <person name="Haon M."/>
            <person name="Grisel S."/>
            <person name="Petersen M."/>
            <person name="Berrin J.G."/>
            <person name="Delaux P.M."/>
            <person name="Dal Grande F."/>
            <person name="Keller J."/>
        </authorList>
    </citation>
    <scope>NUCLEOTIDE SEQUENCE [LARGE SCALE GENOMIC DNA]</scope>
    <source>
        <strain evidence="15 16">SAG 2043</strain>
    </source>
</reference>
<dbReference type="Pfam" id="PF00270">
    <property type="entry name" value="DEAD"/>
    <property type="match status" value="1"/>
</dbReference>
<dbReference type="CDD" id="cd18791">
    <property type="entry name" value="SF2_C_RHA"/>
    <property type="match status" value="1"/>
</dbReference>
<dbReference type="PROSITE" id="PS50157">
    <property type="entry name" value="ZINC_FINGER_C2H2_2"/>
    <property type="match status" value="1"/>
</dbReference>
<dbReference type="InterPro" id="IPR001650">
    <property type="entry name" value="Helicase_C-like"/>
</dbReference>
<dbReference type="SMART" id="SM00487">
    <property type="entry name" value="DEXDc"/>
    <property type="match status" value="1"/>
</dbReference>
<dbReference type="GO" id="GO:0003724">
    <property type="term" value="F:RNA helicase activity"/>
    <property type="evidence" value="ECO:0007669"/>
    <property type="project" value="UniProtKB-EC"/>
</dbReference>
<keyword evidence="6" id="KW-0694">RNA-binding</keyword>
<feature type="domain" description="C2H2-type" evidence="11">
    <location>
        <begin position="38"/>
        <end position="66"/>
    </location>
</feature>
<evidence type="ECO:0000259" key="12">
    <source>
        <dbReference type="PROSITE" id="PS50908"/>
    </source>
</evidence>
<dbReference type="Pfam" id="PF05773">
    <property type="entry name" value="RWD"/>
    <property type="match status" value="1"/>
</dbReference>
<feature type="domain" description="UBA" evidence="10">
    <location>
        <begin position="282"/>
        <end position="325"/>
    </location>
</feature>
<dbReference type="InterPro" id="IPR009060">
    <property type="entry name" value="UBA-like_sf"/>
</dbReference>
<keyword evidence="8" id="KW-0479">Metal-binding</keyword>
<dbReference type="GO" id="GO:0008270">
    <property type="term" value="F:zinc ion binding"/>
    <property type="evidence" value="ECO:0007669"/>
    <property type="project" value="UniProtKB-KW"/>
</dbReference>
<evidence type="ECO:0000256" key="4">
    <source>
        <dbReference type="ARBA" id="ARBA00022806"/>
    </source>
</evidence>
<feature type="compositionally biased region" description="Basic and acidic residues" evidence="9">
    <location>
        <begin position="31"/>
        <end position="64"/>
    </location>
</feature>
<evidence type="ECO:0000256" key="7">
    <source>
        <dbReference type="ARBA" id="ARBA00060772"/>
    </source>
</evidence>
<dbReference type="Gene3D" id="3.40.50.300">
    <property type="entry name" value="P-loop containing nucleotide triphosphate hydrolases"/>
    <property type="match status" value="2"/>
</dbReference>
<dbReference type="Pfam" id="PF24385">
    <property type="entry name" value="DSRM_DHX29"/>
    <property type="match status" value="1"/>
</dbReference>
<dbReference type="SMART" id="SM00490">
    <property type="entry name" value="HELICc"/>
    <property type="match status" value="1"/>
</dbReference>
<dbReference type="InterPro" id="IPR016135">
    <property type="entry name" value="UBQ-conjugating_enzyme/RWD"/>
</dbReference>
<dbReference type="Gene3D" id="1.10.8.10">
    <property type="entry name" value="DNA helicase RuvA subunit, C-terminal domain"/>
    <property type="match status" value="1"/>
</dbReference>
<accession>A0AAW1PH48</accession>
<feature type="compositionally biased region" description="Basic and acidic residues" evidence="9">
    <location>
        <begin position="220"/>
        <end position="241"/>
    </location>
</feature>
<evidence type="ECO:0000259" key="13">
    <source>
        <dbReference type="PROSITE" id="PS51192"/>
    </source>
</evidence>
<dbReference type="Pfam" id="PF24899">
    <property type="entry name" value="UBA_DHX29"/>
    <property type="match status" value="1"/>
</dbReference>
<evidence type="ECO:0000256" key="5">
    <source>
        <dbReference type="ARBA" id="ARBA00022840"/>
    </source>
</evidence>
<dbReference type="PANTHER" id="PTHR18934:SF145">
    <property type="entry name" value="ATP-DEPENDENT RNA HELICASE DHX57-RELATED"/>
    <property type="match status" value="1"/>
</dbReference>
<protein>
    <recommendedName>
        <fullName evidence="1">RNA helicase</fullName>
        <ecNumber evidence="1">3.6.4.13</ecNumber>
    </recommendedName>
</protein>
<dbReference type="InterPro" id="IPR056890">
    <property type="entry name" value="UBA_DHX29-like"/>
</dbReference>
<dbReference type="Pfam" id="PF26026">
    <property type="entry name" value="RNA_hel_CTD"/>
    <property type="match status" value="1"/>
</dbReference>
<evidence type="ECO:0000256" key="2">
    <source>
        <dbReference type="ARBA" id="ARBA00022741"/>
    </source>
</evidence>
<evidence type="ECO:0000259" key="14">
    <source>
        <dbReference type="PROSITE" id="PS51194"/>
    </source>
</evidence>
<feature type="compositionally biased region" description="Polar residues" evidence="9">
    <location>
        <begin position="858"/>
        <end position="871"/>
    </location>
</feature>
<dbReference type="InterPro" id="IPR015940">
    <property type="entry name" value="UBA"/>
</dbReference>
<keyword evidence="8" id="KW-0863">Zinc-finger</keyword>
<feature type="region of interest" description="Disordered" evidence="9">
    <location>
        <begin position="220"/>
        <end position="248"/>
    </location>
</feature>
<dbReference type="PANTHER" id="PTHR18934">
    <property type="entry name" value="ATP-DEPENDENT RNA HELICASE"/>
    <property type="match status" value="1"/>
</dbReference>
<dbReference type="FunFam" id="3.40.50.300:FF:000526">
    <property type="entry name" value="DExH-box ATP-dependent RNA helicase DExH3"/>
    <property type="match status" value="1"/>
</dbReference>
<feature type="compositionally biased region" description="Polar residues" evidence="9">
    <location>
        <begin position="347"/>
        <end position="356"/>
    </location>
</feature>
<dbReference type="GO" id="GO:0016787">
    <property type="term" value="F:hydrolase activity"/>
    <property type="evidence" value="ECO:0007669"/>
    <property type="project" value="UniProtKB-KW"/>
</dbReference>
<dbReference type="Gene3D" id="1.20.120.1080">
    <property type="match status" value="1"/>
</dbReference>
<dbReference type="InterPro" id="IPR056328">
    <property type="entry name" value="DSRM_DHX29"/>
</dbReference>
<dbReference type="EC" id="3.6.4.13" evidence="1"/>
<dbReference type="InterPro" id="IPR059023">
    <property type="entry name" value="RNA_hel_CTD"/>
</dbReference>
<dbReference type="PROSITE" id="PS50030">
    <property type="entry name" value="UBA"/>
    <property type="match status" value="1"/>
</dbReference>
<evidence type="ECO:0000256" key="3">
    <source>
        <dbReference type="ARBA" id="ARBA00022801"/>
    </source>
</evidence>
<keyword evidence="4" id="KW-0347">Helicase</keyword>
<dbReference type="PROSITE" id="PS51192">
    <property type="entry name" value="HELICASE_ATP_BIND_1"/>
    <property type="match status" value="1"/>
</dbReference>
<dbReference type="InterPro" id="IPR014001">
    <property type="entry name" value="Helicase_ATP-bd"/>
</dbReference>
<evidence type="ECO:0000256" key="1">
    <source>
        <dbReference type="ARBA" id="ARBA00012552"/>
    </source>
</evidence>
<dbReference type="InterPro" id="IPR007502">
    <property type="entry name" value="Helicase-assoc_dom"/>
</dbReference>
<evidence type="ECO:0000256" key="6">
    <source>
        <dbReference type="ARBA" id="ARBA00022884"/>
    </source>
</evidence>
<dbReference type="Pfam" id="PF00271">
    <property type="entry name" value="Helicase_C"/>
    <property type="match status" value="1"/>
</dbReference>
<dbReference type="PROSITE" id="PS00690">
    <property type="entry name" value="DEAH_ATP_HELICASE"/>
    <property type="match status" value="1"/>
</dbReference>
<feature type="compositionally biased region" description="Basic and acidic residues" evidence="9">
    <location>
        <begin position="1"/>
        <end position="11"/>
    </location>
</feature>
<comment type="caution">
    <text evidence="15">The sequence shown here is derived from an EMBL/GenBank/DDBJ whole genome shotgun (WGS) entry which is preliminary data.</text>
</comment>
<name>A0AAW1PH48_9CHLO</name>
<feature type="region of interest" description="Disordered" evidence="9">
    <location>
        <begin position="342"/>
        <end position="362"/>
    </location>
</feature>
<dbReference type="SUPFAM" id="SSF46934">
    <property type="entry name" value="UBA-like"/>
    <property type="match status" value="1"/>
</dbReference>
<dbReference type="SUPFAM" id="SSF54495">
    <property type="entry name" value="UBC-like"/>
    <property type="match status" value="1"/>
</dbReference>
<comment type="similarity">
    <text evidence="7">Belongs to the DExH box helicase family.</text>
</comment>
<feature type="domain" description="Helicase ATP-binding" evidence="13">
    <location>
        <begin position="576"/>
        <end position="745"/>
    </location>
</feature>
<dbReference type="Gene3D" id="3.30.160.60">
    <property type="entry name" value="Classic Zinc Finger"/>
    <property type="match status" value="1"/>
</dbReference>
<dbReference type="SUPFAM" id="SSF52540">
    <property type="entry name" value="P-loop containing nucleoside triphosphate hydrolases"/>
    <property type="match status" value="1"/>
</dbReference>
<evidence type="ECO:0000256" key="8">
    <source>
        <dbReference type="PROSITE-ProRule" id="PRU00042"/>
    </source>
</evidence>
<feature type="domain" description="RWD" evidence="12">
    <location>
        <begin position="427"/>
        <end position="526"/>
    </location>
</feature>
<sequence>MGGVKNREEKKKAAKVFSSGAGGGSKGPGLVDKRDQERPCPHCDRTFKQVQRLKEHIAKKHPPEDEGGDDAASVAGSSAAAEGPSNVAQQAAPPGGKMFDVGSRAGFYTERSPKMILMEHCTKQKLGKPRFQARPDKHGTIGCRVVIPNLKDNTKDIVVFLEESQAAATEEEAQQRGAVAMLHRIAGERALHRVLPPAYRPLWDEMAVLAEERAKRDAKRAAAAEERAQRERAHRAADARRKPARVVMSDHQRTMVESVLRDLRLGGGAAAEEWDSSNNDGQADEVMAKLLSLGFGEEAVREALACTSQEGEVSVEAALDWLCLSLPEEALPASFAHGATHKPVQLRSGNRAQEQQGDAMRPQDDPAVAELLSYGYPLASCSEALQQCRGKVFWALHALYSRLTGVELREVEPSAELDTHVTEEWLEERVALDAIYGKDVHFESPFSTRLRLPVPQGTLELQVLLPPGCRYPVEAPDIAVRCPQLAPGQLLQLTSLLAKDAAELASNSMPMVYELAAAAVSHQQRRPQNRRPQINVEAESRRLAEEQQQVERNPRHARMRETRRKLPAYGQRIDVLGALHDHQVVVVSGATGCGKSTQVPQYILEEAVAAGQGGHCNIICTQPRRISAVGLASRVAQERGERVGDVVGYSVRLDSKTSARTRLLFCTTGVLLRRLLGDPDLGDVSHVIVDEVHERSVDSDLLLMLLRDLLARNTGRQLRVVLMSATADAQLFAQYFRAALLTKRHGPPPAAVLTIPGFTHPVRDLFLEDVLERTGFAVGRSSRYAQKGRPNSGAKASGNATDGATRDRLGKTVAPSASGSAAPKLVAHTGGSRSQPDLRVLESWEDAAANLANPEAPSASTATLRAVQDTTAQGRAPSAQRPRQQQLQPGRAGRASGPRHSSSADDLPAAAEVEYGERTLKALENIDEAQLNYELIEALVCHIVAEERVKGLTALLQGVAAGDLPGAAAAANAILIFMPGAPEINRLVRTLQNSGRLQQAAQGQTLRVLPLHGALPSAHQARVFESVPEGVRKIVVATNVAETSITIDDVVCVIDSGRVKEMRYDASRGISRLQETWVSLAAGQQRRGRAGRVRPGVCFRLFSRAQAARMEPQQAPEVMRVPLEALCLTVKAALGSSMQLQTTLGRLLTPPEDTAVAAAVAALHALGALDAGEALTPLGQLLTRMPMDCRLGKALLFGAMLRCLGPVLTIAAAMAYGRPIWQSPPDKRAEAEAAKRSLTGDGAAAKSDHLALVAAFNTWHRALLKGGRREASAVCSQYFISEAAMEATLAGRAEYAAILADLGFMAADYARTLGREPFQIKENSRMEVDLDPEERGLNDYAGNARIVKAALCAGLYPSILRVEHPAEKFRKVEGGAFVMDNNPAALRFFDRTKGRVFLHPASVNFHCGRFESGWLVYSDMVETAKVYVRESSMVPVYALLLFGGEISVQHEVGLLQVDGWATFSAPARIAVLVKELRDEIDRLLLQKLSEPSFDLAHNRVVDALHQLLATDGF</sequence>
<gene>
    <name evidence="15" type="ORF">WJX72_011126</name>
</gene>
<evidence type="ECO:0000259" key="11">
    <source>
        <dbReference type="PROSITE" id="PS50157"/>
    </source>
</evidence>
<dbReference type="Gene3D" id="3.10.110.10">
    <property type="entry name" value="Ubiquitin Conjugating Enzyme"/>
    <property type="match status" value="1"/>
</dbReference>
<dbReference type="Pfam" id="PF04408">
    <property type="entry name" value="WHD_HA2"/>
    <property type="match status" value="1"/>
</dbReference>
<evidence type="ECO:0000313" key="15">
    <source>
        <dbReference type="EMBL" id="KAK9809193.1"/>
    </source>
</evidence>
<keyword evidence="16" id="KW-1185">Reference proteome</keyword>
<dbReference type="InterPro" id="IPR013087">
    <property type="entry name" value="Znf_C2H2_type"/>
</dbReference>
<keyword evidence="5" id="KW-0067">ATP-binding</keyword>
<dbReference type="EMBL" id="JALJOR010000011">
    <property type="protein sequence ID" value="KAK9809193.1"/>
    <property type="molecule type" value="Genomic_DNA"/>
</dbReference>
<evidence type="ECO:0000313" key="16">
    <source>
        <dbReference type="Proteomes" id="UP001489004"/>
    </source>
</evidence>
<feature type="compositionally biased region" description="Low complexity" evidence="9">
    <location>
        <begin position="872"/>
        <end position="895"/>
    </location>
</feature>
<dbReference type="GO" id="GO:0005524">
    <property type="term" value="F:ATP binding"/>
    <property type="evidence" value="ECO:0007669"/>
    <property type="project" value="UniProtKB-KW"/>
</dbReference>
<dbReference type="SMART" id="SM00847">
    <property type="entry name" value="HA2"/>
    <property type="match status" value="1"/>
</dbReference>
<feature type="domain" description="Helicase C-terminal" evidence="14">
    <location>
        <begin position="963"/>
        <end position="1134"/>
    </location>
</feature>
<dbReference type="Proteomes" id="UP001489004">
    <property type="component" value="Unassembled WGS sequence"/>
</dbReference>
<dbReference type="InterPro" id="IPR011545">
    <property type="entry name" value="DEAD/DEAH_box_helicase_dom"/>
</dbReference>
<dbReference type="InterPro" id="IPR048333">
    <property type="entry name" value="HA2_WH"/>
</dbReference>
<feature type="compositionally biased region" description="Basic residues" evidence="9">
    <location>
        <begin position="555"/>
        <end position="564"/>
    </location>
</feature>
<feature type="region of interest" description="Disordered" evidence="9">
    <location>
        <begin position="1"/>
        <end position="96"/>
    </location>
</feature>
<organism evidence="15 16">
    <name type="scientific">[Myrmecia] bisecta</name>
    <dbReference type="NCBI Taxonomy" id="41462"/>
    <lineage>
        <taxon>Eukaryota</taxon>
        <taxon>Viridiplantae</taxon>
        <taxon>Chlorophyta</taxon>
        <taxon>core chlorophytes</taxon>
        <taxon>Trebouxiophyceae</taxon>
        <taxon>Trebouxiales</taxon>
        <taxon>Trebouxiaceae</taxon>
        <taxon>Myrmecia</taxon>
    </lineage>
</organism>
<keyword evidence="8" id="KW-0862">Zinc</keyword>
<proteinExistence type="inferred from homology"/>
<dbReference type="InterPro" id="IPR002464">
    <property type="entry name" value="DNA/RNA_helicase_DEAH_CS"/>
</dbReference>
<dbReference type="Pfam" id="PF07717">
    <property type="entry name" value="OB_NTP_bind"/>
    <property type="match status" value="1"/>
</dbReference>
<dbReference type="PROSITE" id="PS51194">
    <property type="entry name" value="HELICASE_CTER"/>
    <property type="match status" value="1"/>
</dbReference>
<dbReference type="Pfam" id="PF21010">
    <property type="entry name" value="HA2_C"/>
    <property type="match status" value="1"/>
</dbReference>
<dbReference type="InterPro" id="IPR027417">
    <property type="entry name" value="P-loop_NTPase"/>
</dbReference>
<dbReference type="InterPro" id="IPR011709">
    <property type="entry name" value="DEAD-box_helicase_OB_fold"/>
</dbReference>
<dbReference type="SMART" id="SM00355">
    <property type="entry name" value="ZnF_C2H2"/>
    <property type="match status" value="1"/>
</dbReference>
<dbReference type="PROSITE" id="PS00028">
    <property type="entry name" value="ZINC_FINGER_C2H2_1"/>
    <property type="match status" value="1"/>
</dbReference>
<feature type="region of interest" description="Disordered" evidence="9">
    <location>
        <begin position="782"/>
        <end position="834"/>
    </location>
</feature>
<feature type="region of interest" description="Disordered" evidence="9">
    <location>
        <begin position="520"/>
        <end position="564"/>
    </location>
</feature>
<dbReference type="PROSITE" id="PS50908">
    <property type="entry name" value="RWD"/>
    <property type="match status" value="1"/>
</dbReference>
<keyword evidence="3" id="KW-0378">Hydrolase</keyword>
<keyword evidence="2" id="KW-0547">Nucleotide-binding</keyword>
<feature type="region of interest" description="Disordered" evidence="9">
    <location>
        <begin position="852"/>
        <end position="908"/>
    </location>
</feature>
<dbReference type="GO" id="GO:0003723">
    <property type="term" value="F:RNA binding"/>
    <property type="evidence" value="ECO:0007669"/>
    <property type="project" value="UniProtKB-KW"/>
</dbReference>
<dbReference type="CDD" id="cd17917">
    <property type="entry name" value="DEXHc_RHA-like"/>
    <property type="match status" value="1"/>
</dbReference>
<evidence type="ECO:0000256" key="9">
    <source>
        <dbReference type="SAM" id="MobiDB-lite"/>
    </source>
</evidence>